<organism evidence="2 3">
    <name type="scientific">Streptomyces durbertensis</name>
    <dbReference type="NCBI Taxonomy" id="2448886"/>
    <lineage>
        <taxon>Bacteria</taxon>
        <taxon>Bacillati</taxon>
        <taxon>Actinomycetota</taxon>
        <taxon>Actinomycetes</taxon>
        <taxon>Kitasatosporales</taxon>
        <taxon>Streptomycetaceae</taxon>
        <taxon>Streptomyces</taxon>
    </lineage>
</organism>
<dbReference type="EMBL" id="WMLF01000449">
    <property type="protein sequence ID" value="MBB1246281.1"/>
    <property type="molecule type" value="Genomic_DNA"/>
</dbReference>
<protein>
    <submittedName>
        <fullName evidence="2">Uncharacterized protein</fullName>
    </submittedName>
</protein>
<keyword evidence="3" id="KW-1185">Reference proteome</keyword>
<feature type="region of interest" description="Disordered" evidence="1">
    <location>
        <begin position="15"/>
        <end position="51"/>
    </location>
</feature>
<evidence type="ECO:0000313" key="3">
    <source>
        <dbReference type="Proteomes" id="UP000766698"/>
    </source>
</evidence>
<evidence type="ECO:0000256" key="1">
    <source>
        <dbReference type="SAM" id="MobiDB-lite"/>
    </source>
</evidence>
<comment type="caution">
    <text evidence="2">The sequence shown here is derived from an EMBL/GenBank/DDBJ whole genome shotgun (WGS) entry which is preliminary data.</text>
</comment>
<dbReference type="RefSeq" id="WP_182857551.1">
    <property type="nucleotide sequence ID" value="NZ_WMLF01000449.1"/>
</dbReference>
<evidence type="ECO:0000313" key="2">
    <source>
        <dbReference type="EMBL" id="MBB1246281.1"/>
    </source>
</evidence>
<feature type="compositionally biased region" description="Gly residues" evidence="1">
    <location>
        <begin position="40"/>
        <end position="51"/>
    </location>
</feature>
<sequence length="51" mass="5126">MTTAVFTVMFGDSDRREPESIAGLTGGRFQPSGGAIRPPGGRGAWSGAGGT</sequence>
<name>A0ABR6ELT2_9ACTN</name>
<gene>
    <name evidence="2" type="ORF">GL263_22380</name>
</gene>
<accession>A0ABR6ELT2</accession>
<proteinExistence type="predicted"/>
<dbReference type="Proteomes" id="UP000766698">
    <property type="component" value="Unassembled WGS sequence"/>
</dbReference>
<reference evidence="3" key="1">
    <citation type="journal article" date="2020" name="Syst. Appl. Microbiol.">
        <title>Streptomyces alkaliterrae sp. nov., isolated from an alkaline soil, and emended descriptions of Streptomyces alkaliphilus, Streptomyces calidiresistens and Streptomyces durbertensis.</title>
        <authorList>
            <person name="Swiecimska M."/>
            <person name="Golinska P."/>
            <person name="Nouioui I."/>
            <person name="Wypij M."/>
            <person name="Rai M."/>
            <person name="Sangal V."/>
            <person name="Goodfellow M."/>
        </authorList>
    </citation>
    <scope>NUCLEOTIDE SEQUENCE [LARGE SCALE GENOMIC DNA]</scope>
    <source>
        <strain evidence="3">DSM 104538</strain>
    </source>
</reference>